<gene>
    <name evidence="8" type="primary">qacA</name>
    <name evidence="8" type="ORF">CGLAU_00200</name>
</gene>
<dbReference type="PANTHER" id="PTHR42718">
    <property type="entry name" value="MAJOR FACILITATOR SUPERFAMILY MULTIDRUG TRANSPORTER MFSC"/>
    <property type="match status" value="1"/>
</dbReference>
<feature type="transmembrane region" description="Helical" evidence="7">
    <location>
        <begin position="16"/>
        <end position="36"/>
    </location>
</feature>
<dbReference type="Gene3D" id="1.20.1250.20">
    <property type="entry name" value="MFS general substrate transporter like domains"/>
    <property type="match status" value="1"/>
</dbReference>
<evidence type="ECO:0000313" key="9">
    <source>
        <dbReference type="Proteomes" id="UP000217209"/>
    </source>
</evidence>
<feature type="transmembrane region" description="Helical" evidence="7">
    <location>
        <begin position="114"/>
        <end position="132"/>
    </location>
</feature>
<keyword evidence="4 7" id="KW-0812">Transmembrane</keyword>
<keyword evidence="3" id="KW-1003">Cell membrane</keyword>
<dbReference type="Gene3D" id="1.20.1720.10">
    <property type="entry name" value="Multidrug resistance protein D"/>
    <property type="match status" value="1"/>
</dbReference>
<dbReference type="InterPro" id="IPR036259">
    <property type="entry name" value="MFS_trans_sf"/>
</dbReference>
<feature type="transmembrane region" description="Helical" evidence="7">
    <location>
        <begin position="168"/>
        <end position="192"/>
    </location>
</feature>
<evidence type="ECO:0000256" key="5">
    <source>
        <dbReference type="ARBA" id="ARBA00022989"/>
    </source>
</evidence>
<dbReference type="AlphaFoldDB" id="A0A1Q2HT79"/>
<feature type="transmembrane region" description="Helical" evidence="7">
    <location>
        <begin position="234"/>
        <end position="251"/>
    </location>
</feature>
<dbReference type="GO" id="GO:0022857">
    <property type="term" value="F:transmembrane transporter activity"/>
    <property type="evidence" value="ECO:0007669"/>
    <property type="project" value="InterPro"/>
</dbReference>
<keyword evidence="6 7" id="KW-0472">Membrane</keyword>
<dbReference type="RefSeq" id="WP_232507131.1">
    <property type="nucleotide sequence ID" value="NZ_BAAAKB010000031.1"/>
</dbReference>
<organism evidence="8 9">
    <name type="scientific">Corynebacterium glaucum</name>
    <dbReference type="NCBI Taxonomy" id="187491"/>
    <lineage>
        <taxon>Bacteria</taxon>
        <taxon>Bacillati</taxon>
        <taxon>Actinomycetota</taxon>
        <taxon>Actinomycetes</taxon>
        <taxon>Mycobacteriales</taxon>
        <taxon>Corynebacteriaceae</taxon>
        <taxon>Corynebacterium</taxon>
    </lineage>
</organism>
<dbReference type="SUPFAM" id="SSF103473">
    <property type="entry name" value="MFS general substrate transporter"/>
    <property type="match status" value="1"/>
</dbReference>
<keyword evidence="2" id="KW-0813">Transport</keyword>
<dbReference type="Pfam" id="PF07690">
    <property type="entry name" value="MFS_1"/>
    <property type="match status" value="1"/>
</dbReference>
<feature type="transmembrane region" description="Helical" evidence="7">
    <location>
        <begin position="335"/>
        <end position="356"/>
    </location>
</feature>
<feature type="transmembrane region" description="Helical" evidence="7">
    <location>
        <begin position="445"/>
        <end position="464"/>
    </location>
</feature>
<sequence>MTRQPRPEPTTPAQRWAFFAVISLGLFLISLDNSILYTALPELNAQLETTPTQALWILNAYPLVLCGLLLGTGALGDKIGHRLMFLSGLMIFGIASLTAAFAPTAWVLVVARGFLGLGAATMMPATLALIRLTFADEQERNTAIGIWSSVAVIGAAVGPLIGGALLEVFWWGSVFLINVPIVVAAIVLTVWLAPENLPNPHKHFDVLSSVYALIALSGLTVAIKEAANPDRTPALLSVAIVAAFIGAVLFTRRQNTLVDPLLTFDIFRSRLFTGGVIAAAGSMFVLIGAELQTVQKLQLVDALSPLQAGFAVVAMAAGAFPASVLGGANLHRVGFLPLIAGGFAGCAGGVVMLVWGSQLQSLPVEVSALALVGLSAGAVMSVSSIAILGAAPMHRSGMAAGVEEVSYEFGTLLTVAITGSLLARWQLVSQSVEYDGAYTFAYHRVLIVLAVISVLLALGTWWCFRDNPKSGDVAQEVR</sequence>
<protein>
    <submittedName>
        <fullName evidence="8">Antiseptic resistance protein</fullName>
    </submittedName>
</protein>
<keyword evidence="5 7" id="KW-1133">Transmembrane helix</keyword>
<dbReference type="CDD" id="cd17321">
    <property type="entry name" value="MFS_MMR_MDR_like"/>
    <property type="match status" value="1"/>
</dbReference>
<dbReference type="InterPro" id="IPR011701">
    <property type="entry name" value="MFS"/>
</dbReference>
<evidence type="ECO:0000256" key="4">
    <source>
        <dbReference type="ARBA" id="ARBA00022692"/>
    </source>
</evidence>
<feature type="transmembrane region" description="Helical" evidence="7">
    <location>
        <begin position="368"/>
        <end position="393"/>
    </location>
</feature>
<proteinExistence type="predicted"/>
<feature type="transmembrane region" description="Helical" evidence="7">
    <location>
        <begin position="309"/>
        <end position="328"/>
    </location>
</feature>
<evidence type="ECO:0000256" key="7">
    <source>
        <dbReference type="SAM" id="Phobius"/>
    </source>
</evidence>
<name>A0A1Q2HT79_9CORY</name>
<dbReference type="EMBL" id="CP019688">
    <property type="protein sequence ID" value="AQQ14045.1"/>
    <property type="molecule type" value="Genomic_DNA"/>
</dbReference>
<feature type="transmembrane region" description="Helical" evidence="7">
    <location>
        <begin position="144"/>
        <end position="162"/>
    </location>
</feature>
<dbReference type="PANTHER" id="PTHR42718:SF47">
    <property type="entry name" value="METHYL VIOLOGEN RESISTANCE PROTEIN SMVA"/>
    <property type="match status" value="1"/>
</dbReference>
<feature type="transmembrane region" description="Helical" evidence="7">
    <location>
        <begin position="56"/>
        <end position="76"/>
    </location>
</feature>
<feature type="transmembrane region" description="Helical" evidence="7">
    <location>
        <begin position="83"/>
        <end position="108"/>
    </location>
</feature>
<evidence type="ECO:0000256" key="6">
    <source>
        <dbReference type="ARBA" id="ARBA00023136"/>
    </source>
</evidence>
<evidence type="ECO:0000256" key="3">
    <source>
        <dbReference type="ARBA" id="ARBA00022475"/>
    </source>
</evidence>
<evidence type="ECO:0000313" key="8">
    <source>
        <dbReference type="EMBL" id="AQQ14045.1"/>
    </source>
</evidence>
<feature type="transmembrane region" description="Helical" evidence="7">
    <location>
        <begin position="271"/>
        <end position="289"/>
    </location>
</feature>
<keyword evidence="9" id="KW-1185">Reference proteome</keyword>
<feature type="transmembrane region" description="Helical" evidence="7">
    <location>
        <begin position="204"/>
        <end position="222"/>
    </location>
</feature>
<reference evidence="8 9" key="1">
    <citation type="submission" date="2016-12" db="EMBL/GenBank/DDBJ databases">
        <authorList>
            <person name="Song W.-J."/>
            <person name="Kurnit D.M."/>
        </authorList>
    </citation>
    <scope>NUCLEOTIDE SEQUENCE [LARGE SCALE GENOMIC DNA]</scope>
    <source>
        <strain evidence="8 9">DSM 30827</strain>
    </source>
</reference>
<accession>A0A1Q2HT79</accession>
<evidence type="ECO:0000256" key="1">
    <source>
        <dbReference type="ARBA" id="ARBA00004651"/>
    </source>
</evidence>
<comment type="subcellular location">
    <subcellularLocation>
        <location evidence="1">Cell membrane</location>
        <topology evidence="1">Multi-pass membrane protein</topology>
    </subcellularLocation>
</comment>
<evidence type="ECO:0000256" key="2">
    <source>
        <dbReference type="ARBA" id="ARBA00022448"/>
    </source>
</evidence>
<dbReference type="Proteomes" id="UP000217209">
    <property type="component" value="Chromosome"/>
</dbReference>
<dbReference type="GO" id="GO:0005886">
    <property type="term" value="C:plasma membrane"/>
    <property type="evidence" value="ECO:0007669"/>
    <property type="project" value="UniProtKB-SubCell"/>
</dbReference>
<dbReference type="KEGG" id="cgv:CGLAU_00200"/>
<feature type="transmembrane region" description="Helical" evidence="7">
    <location>
        <begin position="405"/>
        <end position="425"/>
    </location>
</feature>